<dbReference type="SUPFAM" id="SSF52799">
    <property type="entry name" value="(Phosphotyrosine protein) phosphatases II"/>
    <property type="match status" value="1"/>
</dbReference>
<comment type="caution">
    <text evidence="6">The sequence shown here is derived from an EMBL/GenBank/DDBJ whole genome shotgun (WGS) entry which is preliminary data.</text>
</comment>
<feature type="non-terminal residue" evidence="6">
    <location>
        <position position="1"/>
    </location>
</feature>
<evidence type="ECO:0000256" key="1">
    <source>
        <dbReference type="ARBA" id="ARBA00008601"/>
    </source>
</evidence>
<keyword evidence="3" id="KW-0904">Protein phosphatase</keyword>
<accession>A0A443QF80</accession>
<proteinExistence type="inferred from homology"/>
<dbReference type="VEuPathDB" id="VectorBase:LDEU014377"/>
<dbReference type="STRING" id="299467.A0A443QF80"/>
<dbReference type="CDD" id="cd14498">
    <property type="entry name" value="DSP"/>
    <property type="match status" value="1"/>
</dbReference>
<evidence type="ECO:0000313" key="6">
    <source>
        <dbReference type="EMBL" id="RWS01685.1"/>
    </source>
</evidence>
<dbReference type="InterPro" id="IPR000340">
    <property type="entry name" value="Dual-sp_phosphatase_cat-dom"/>
</dbReference>
<evidence type="ECO:0000256" key="2">
    <source>
        <dbReference type="ARBA" id="ARBA00022801"/>
    </source>
</evidence>
<dbReference type="Gene3D" id="3.90.190.10">
    <property type="entry name" value="Protein tyrosine phosphatase superfamily"/>
    <property type="match status" value="1"/>
</dbReference>
<evidence type="ECO:0000259" key="4">
    <source>
        <dbReference type="PROSITE" id="PS50054"/>
    </source>
</evidence>
<reference evidence="6 7" key="1">
    <citation type="journal article" date="2018" name="Gigascience">
        <title>Genomes of trombidid mites reveal novel predicted allergens and laterally-transferred genes associated with secondary metabolism.</title>
        <authorList>
            <person name="Dong X."/>
            <person name="Chaisiri K."/>
            <person name="Xia D."/>
            <person name="Armstrong S.D."/>
            <person name="Fang Y."/>
            <person name="Donnelly M.J."/>
            <person name="Kadowaki T."/>
            <person name="McGarry J.W."/>
            <person name="Darby A.C."/>
            <person name="Makepeace B.L."/>
        </authorList>
    </citation>
    <scope>NUCLEOTIDE SEQUENCE [LARGE SCALE GENOMIC DNA]</scope>
    <source>
        <strain evidence="6">UoL-UT</strain>
    </source>
</reference>
<feature type="non-terminal residue" evidence="6">
    <location>
        <position position="161"/>
    </location>
</feature>
<dbReference type="PANTHER" id="PTHR45961:SF6">
    <property type="entry name" value="IP21249P"/>
    <property type="match status" value="1"/>
</dbReference>
<dbReference type="PROSITE" id="PS50054">
    <property type="entry name" value="TYR_PHOSPHATASE_DUAL"/>
    <property type="match status" value="1"/>
</dbReference>
<keyword evidence="7" id="KW-1185">Reference proteome</keyword>
<dbReference type="GO" id="GO:0004721">
    <property type="term" value="F:phosphoprotein phosphatase activity"/>
    <property type="evidence" value="ECO:0007669"/>
    <property type="project" value="UniProtKB-KW"/>
</dbReference>
<organism evidence="6 7">
    <name type="scientific">Leptotrombidium deliense</name>
    <dbReference type="NCBI Taxonomy" id="299467"/>
    <lineage>
        <taxon>Eukaryota</taxon>
        <taxon>Metazoa</taxon>
        <taxon>Ecdysozoa</taxon>
        <taxon>Arthropoda</taxon>
        <taxon>Chelicerata</taxon>
        <taxon>Arachnida</taxon>
        <taxon>Acari</taxon>
        <taxon>Acariformes</taxon>
        <taxon>Trombidiformes</taxon>
        <taxon>Prostigmata</taxon>
        <taxon>Anystina</taxon>
        <taxon>Parasitengona</taxon>
        <taxon>Trombiculoidea</taxon>
        <taxon>Trombiculidae</taxon>
        <taxon>Leptotrombidium</taxon>
    </lineage>
</organism>
<feature type="domain" description="Tyrosine-protein phosphatase" evidence="4">
    <location>
        <begin position="63"/>
        <end position="161"/>
    </location>
</feature>
<dbReference type="AlphaFoldDB" id="A0A443QF80"/>
<dbReference type="InterPro" id="IPR029021">
    <property type="entry name" value="Prot-tyrosine_phosphatase-like"/>
</dbReference>
<dbReference type="InterPro" id="IPR020422">
    <property type="entry name" value="TYR_PHOSPHATASE_DUAL_dom"/>
</dbReference>
<dbReference type="Pfam" id="PF00782">
    <property type="entry name" value="DSPc"/>
    <property type="match status" value="1"/>
</dbReference>
<dbReference type="OrthoDB" id="285418at2759"/>
<dbReference type="EMBL" id="NCKV01057165">
    <property type="protein sequence ID" value="RWS01685.1"/>
    <property type="molecule type" value="Genomic_DNA"/>
</dbReference>
<protein>
    <submittedName>
        <fullName evidence="6">Uncharacterized protein</fullName>
    </submittedName>
</protein>
<dbReference type="Proteomes" id="UP000288716">
    <property type="component" value="Unassembled WGS sequence"/>
</dbReference>
<dbReference type="PANTHER" id="PTHR45961">
    <property type="entry name" value="IP21249P"/>
    <property type="match status" value="1"/>
</dbReference>
<dbReference type="InterPro" id="IPR052103">
    <property type="entry name" value="Dual_spec_Phospatases"/>
</dbReference>
<sequence length="161" mass="18683">CCGFDVDVRCSCDPEKLAKTLSVLWSTYEWYLEDRQRYVTLNEFTKFAVDIYSRHKCASMSRQVHEIVPNLYLSGITGQESACIPFDYTIDVSNYRLNERNIDRRKTLVIEVNDDENADLYPHFDKICDTIHTKLRQKKSVLVHCAAGISRSTTLIIAYLM</sequence>
<gene>
    <name evidence="6" type="ORF">B4U80_04521</name>
</gene>
<feature type="domain" description="Tyrosine specific protein phosphatases" evidence="5">
    <location>
        <begin position="122"/>
        <end position="161"/>
    </location>
</feature>
<dbReference type="PROSITE" id="PS00383">
    <property type="entry name" value="TYR_PHOSPHATASE_1"/>
    <property type="match status" value="1"/>
</dbReference>
<comment type="similarity">
    <text evidence="1">Belongs to the protein-tyrosine phosphatase family. Non-receptor class dual specificity subfamily.</text>
</comment>
<keyword evidence="2" id="KW-0378">Hydrolase</keyword>
<evidence type="ECO:0000313" key="7">
    <source>
        <dbReference type="Proteomes" id="UP000288716"/>
    </source>
</evidence>
<evidence type="ECO:0000259" key="5">
    <source>
        <dbReference type="PROSITE" id="PS50056"/>
    </source>
</evidence>
<dbReference type="InterPro" id="IPR000387">
    <property type="entry name" value="Tyr_Pase_dom"/>
</dbReference>
<name>A0A443QF80_9ACAR</name>
<dbReference type="SMART" id="SM00195">
    <property type="entry name" value="DSPc"/>
    <property type="match status" value="1"/>
</dbReference>
<evidence type="ECO:0000256" key="3">
    <source>
        <dbReference type="ARBA" id="ARBA00022912"/>
    </source>
</evidence>
<dbReference type="InterPro" id="IPR016130">
    <property type="entry name" value="Tyr_Pase_AS"/>
</dbReference>
<dbReference type="PROSITE" id="PS50056">
    <property type="entry name" value="TYR_PHOSPHATASE_2"/>
    <property type="match status" value="1"/>
</dbReference>